<reference evidence="1 2" key="1">
    <citation type="journal article" date="2016" name="Genome Announc.">
        <title>Draft Genome Sequence of Planomonospora sphaerica JCM9374, a Rare Actinomycete.</title>
        <authorList>
            <person name="Dohra H."/>
            <person name="Suzuki T."/>
            <person name="Inoue Y."/>
            <person name="Kodani S."/>
        </authorList>
    </citation>
    <scope>NUCLEOTIDE SEQUENCE [LARGE SCALE GENOMIC DNA]</scope>
    <source>
        <strain evidence="1 2">JCM 9374</strain>
    </source>
</reference>
<name>A0A171DJH0_9ACTN</name>
<dbReference type="RefSeq" id="WP_068899978.1">
    <property type="nucleotide sequence ID" value="NZ_BDCX01000011.1"/>
</dbReference>
<dbReference type="AlphaFoldDB" id="A0A171DJH0"/>
<dbReference type="STRING" id="161355.PS9374_04646"/>
<keyword evidence="2" id="KW-1185">Reference proteome</keyword>
<organism evidence="1 2">
    <name type="scientific">Planomonospora sphaerica</name>
    <dbReference type="NCBI Taxonomy" id="161355"/>
    <lineage>
        <taxon>Bacteria</taxon>
        <taxon>Bacillati</taxon>
        <taxon>Actinomycetota</taxon>
        <taxon>Actinomycetes</taxon>
        <taxon>Streptosporangiales</taxon>
        <taxon>Streptosporangiaceae</taxon>
        <taxon>Planomonospora</taxon>
    </lineage>
</organism>
<gene>
    <name evidence="1" type="ORF">PS9374_04646</name>
</gene>
<proteinExistence type="predicted"/>
<reference evidence="2" key="2">
    <citation type="submission" date="2016-04" db="EMBL/GenBank/DDBJ databases">
        <title>Planomonospora sphaerica JCM9374 whole genome shotgun sequence.</title>
        <authorList>
            <person name="Suzuki T."/>
            <person name="Dohra H."/>
            <person name="Kodani S."/>
        </authorList>
    </citation>
    <scope>NUCLEOTIDE SEQUENCE [LARGE SCALE GENOMIC DNA]</scope>
    <source>
        <strain evidence="2">JCM 9374</strain>
    </source>
</reference>
<protein>
    <submittedName>
        <fullName evidence="1">Uncharacterized protein</fullName>
    </submittedName>
</protein>
<accession>A0A171DJH0</accession>
<evidence type="ECO:0000313" key="2">
    <source>
        <dbReference type="Proteomes" id="UP000077701"/>
    </source>
</evidence>
<sequence>MVKHQNSKDRARAYAAAHQVTYQQAQQHLRGDVRTHEVRRAFNEPAIRYVVSAETAAFLAGEGMHGIGPSEPGSLNRHLTDLLPTYACGTCGAPGDAYADTTALHVLVAAYEPDLSPITEVLNLSRHHARCAPPQLRWKHVAYLTAGAQQVLVPAGRHHEPAAECTLTLHPLILANPFDTTGLAEPVLLIAASVLQDHGRGTPYWLNQMEHKWWRPDGFTDHPVRGFAADWTIRIEDGTRSQDSQWIAVRYGTDHAGDPVGLCAAALELPQPWLDLVRDRQELLVLVGPITVAGQADSLPPDLAPRQIAAMIADGSLIAADAAILKGR</sequence>
<dbReference type="EMBL" id="BDCX01000011">
    <property type="protein sequence ID" value="GAT68981.1"/>
    <property type="molecule type" value="Genomic_DNA"/>
</dbReference>
<comment type="caution">
    <text evidence="1">The sequence shown here is derived from an EMBL/GenBank/DDBJ whole genome shotgun (WGS) entry which is preliminary data.</text>
</comment>
<dbReference type="Proteomes" id="UP000077701">
    <property type="component" value="Unassembled WGS sequence"/>
</dbReference>
<evidence type="ECO:0000313" key="1">
    <source>
        <dbReference type="EMBL" id="GAT68981.1"/>
    </source>
</evidence>
<dbReference type="OrthoDB" id="5181126at2"/>